<feature type="domain" description="Metalloenzyme" evidence="8">
    <location>
        <begin position="3"/>
        <end position="394"/>
    </location>
</feature>
<evidence type="ECO:0000256" key="3">
    <source>
        <dbReference type="ARBA" id="ARBA00022723"/>
    </source>
</evidence>
<dbReference type="Gene3D" id="3.40.720.10">
    <property type="entry name" value="Alkaline Phosphatase, subunit A"/>
    <property type="match status" value="1"/>
</dbReference>
<dbReference type="Proteomes" id="UP000438699">
    <property type="component" value="Unassembled WGS sequence"/>
</dbReference>
<dbReference type="GO" id="GO:0006018">
    <property type="term" value="P:2-deoxyribose 1-phosphate catabolic process"/>
    <property type="evidence" value="ECO:0007669"/>
    <property type="project" value="UniProtKB-UniRule"/>
</dbReference>
<comment type="cofactor">
    <cofactor evidence="6">
        <name>Mn(2+)</name>
        <dbReference type="ChEBI" id="CHEBI:29035"/>
    </cofactor>
    <text evidence="6">Binds 2 manganese ions.</text>
</comment>
<dbReference type="PANTHER" id="PTHR21110">
    <property type="entry name" value="PHOSPHOPENTOMUTASE"/>
    <property type="match status" value="1"/>
</dbReference>
<comment type="catalytic activity">
    <reaction evidence="6">
        <text>alpha-D-ribose 1-phosphate = D-ribose 5-phosphate</text>
        <dbReference type="Rhea" id="RHEA:18793"/>
        <dbReference type="ChEBI" id="CHEBI:57720"/>
        <dbReference type="ChEBI" id="CHEBI:78346"/>
        <dbReference type="EC" id="5.4.2.7"/>
    </reaction>
</comment>
<organism evidence="9 10">
    <name type="scientific">Pseudodesulfovibrio senegalensis</name>
    <dbReference type="NCBI Taxonomy" id="1721087"/>
    <lineage>
        <taxon>Bacteria</taxon>
        <taxon>Pseudomonadati</taxon>
        <taxon>Thermodesulfobacteriota</taxon>
        <taxon>Desulfovibrionia</taxon>
        <taxon>Desulfovibrionales</taxon>
        <taxon>Desulfovibrionaceae</taxon>
    </lineage>
</organism>
<evidence type="ECO:0000256" key="1">
    <source>
        <dbReference type="ARBA" id="ARBA00010373"/>
    </source>
</evidence>
<reference evidence="9 10" key="1">
    <citation type="journal article" date="2017" name="Int. J. Syst. Evol. Microbiol.">
        <title>Desulfovibrio senegalensis sp. nov., a mesophilic sulfate reducer isolated from marine sediment.</title>
        <authorList>
            <person name="Thioye A."/>
            <person name="Gam Z.B.A."/>
            <person name="Mbengue M."/>
            <person name="Cayol J.L."/>
            <person name="Joseph-Bartoli M."/>
            <person name="Toure-Kane C."/>
            <person name="Labat M."/>
        </authorList>
    </citation>
    <scope>NUCLEOTIDE SEQUENCE [LARGE SCALE GENOMIC DNA]</scope>
    <source>
        <strain evidence="9 10">DSM 101509</strain>
    </source>
</reference>
<keyword evidence="2 6" id="KW-0963">Cytoplasm</keyword>
<evidence type="ECO:0000259" key="8">
    <source>
        <dbReference type="Pfam" id="PF01676"/>
    </source>
</evidence>
<evidence type="ECO:0000256" key="2">
    <source>
        <dbReference type="ARBA" id="ARBA00022490"/>
    </source>
</evidence>
<accession>A0A6N6N220</accession>
<dbReference type="PIRSF" id="PIRSF001491">
    <property type="entry name" value="Ppentomutase"/>
    <property type="match status" value="1"/>
</dbReference>
<dbReference type="InterPro" id="IPR006124">
    <property type="entry name" value="Metalloenzyme"/>
</dbReference>
<dbReference type="Gene3D" id="3.30.70.1250">
    <property type="entry name" value="Phosphopentomutase"/>
    <property type="match status" value="1"/>
</dbReference>
<dbReference type="NCBIfam" id="NF003766">
    <property type="entry name" value="PRK05362.1"/>
    <property type="match status" value="1"/>
</dbReference>
<dbReference type="NCBIfam" id="TIGR01696">
    <property type="entry name" value="deoB"/>
    <property type="match status" value="1"/>
</dbReference>
<dbReference type="EMBL" id="WAIE01000008">
    <property type="protein sequence ID" value="KAB1439139.1"/>
    <property type="molecule type" value="Genomic_DNA"/>
</dbReference>
<dbReference type="UniPathway" id="UPA00087">
    <property type="reaction ID" value="UER00173"/>
</dbReference>
<keyword evidence="5 6" id="KW-0413">Isomerase</keyword>
<comment type="subcellular location">
    <subcellularLocation>
        <location evidence="6">Cytoplasm</location>
    </subcellularLocation>
</comment>
<dbReference type="GO" id="GO:0043094">
    <property type="term" value="P:metabolic compound salvage"/>
    <property type="evidence" value="ECO:0007669"/>
    <property type="project" value="UniProtKB-UniRule"/>
</dbReference>
<dbReference type="CDD" id="cd16009">
    <property type="entry name" value="PPM"/>
    <property type="match status" value="1"/>
</dbReference>
<keyword evidence="10" id="KW-1185">Reference proteome</keyword>
<protein>
    <recommendedName>
        <fullName evidence="6 7">Phosphopentomutase</fullName>
        <ecNumber evidence="6 7">5.4.2.7</ecNumber>
    </recommendedName>
    <alternativeName>
        <fullName evidence="6">Phosphodeoxyribomutase</fullName>
    </alternativeName>
</protein>
<dbReference type="SUPFAM" id="SSF143856">
    <property type="entry name" value="DeoB insert domain-like"/>
    <property type="match status" value="1"/>
</dbReference>
<keyword evidence="4 6" id="KW-0464">Manganese</keyword>
<dbReference type="AlphaFoldDB" id="A0A6N6N220"/>
<evidence type="ECO:0000256" key="7">
    <source>
        <dbReference type="NCBIfam" id="TIGR01696"/>
    </source>
</evidence>
<evidence type="ECO:0000256" key="5">
    <source>
        <dbReference type="ARBA" id="ARBA00023235"/>
    </source>
</evidence>
<dbReference type="FunFam" id="3.30.70.1250:FF:000001">
    <property type="entry name" value="Phosphopentomutase"/>
    <property type="match status" value="1"/>
</dbReference>
<feature type="binding site" evidence="6">
    <location>
        <position position="356"/>
    </location>
    <ligand>
        <name>Mn(2+)</name>
        <dbReference type="ChEBI" id="CHEBI:29035"/>
        <label>2</label>
    </ligand>
</feature>
<feature type="binding site" evidence="6">
    <location>
        <position position="303"/>
    </location>
    <ligand>
        <name>Mn(2+)</name>
        <dbReference type="ChEBI" id="CHEBI:29035"/>
        <label>2</label>
    </ligand>
</feature>
<dbReference type="GO" id="GO:0009117">
    <property type="term" value="P:nucleotide metabolic process"/>
    <property type="evidence" value="ECO:0007669"/>
    <property type="project" value="UniProtKB-UniRule"/>
</dbReference>
<name>A0A6N6N220_9BACT</name>
<feature type="binding site" evidence="6">
    <location>
        <position position="308"/>
    </location>
    <ligand>
        <name>Mn(2+)</name>
        <dbReference type="ChEBI" id="CHEBI:29035"/>
        <label>2</label>
    </ligand>
</feature>
<sequence>MARAFILVIDSFGIGAAPDAEKFGDAGADTLGHIAQECAAGRANEDGLRNGPLSLPFMASLGLGKAAELATGRIPPGLETESVRGLYAAAREQSRGKDTPSGHWELAGVPVLFDWGYFPPEYPSFPQPLVNELVRRGNLPGILGNCAESGTEILQRLGAEHVRTGKPICYTSVDSVFQIAAHEEHFGLERLLNLCELARELLDPYNIGRVIARPFTGEPGAFMRTPNRRDYAVPPPEPTLLDILQQAGREVISVGKIADIFAHRGITRALKGPDTATLMDQTIAQAHGAPQRALVFTNLVDFDSVYGHRRNVAGYAAALEALDARLPELEAALGPEDAAFITADHGCDPTWRGTDHTREYVPMLGFGPACPTGSAGIRSTFADLGATVARHLGVRLQRGTPLQPQD</sequence>
<dbReference type="InterPro" id="IPR024052">
    <property type="entry name" value="Phosphopentomutase_DeoB_cap_sf"/>
</dbReference>
<dbReference type="HAMAP" id="MF_00740">
    <property type="entry name" value="Phosphopentomut"/>
    <property type="match status" value="1"/>
</dbReference>
<comment type="catalytic activity">
    <reaction evidence="6">
        <text>2-deoxy-alpha-D-ribose 1-phosphate = 2-deoxy-D-ribose 5-phosphate</text>
        <dbReference type="Rhea" id="RHEA:27658"/>
        <dbReference type="ChEBI" id="CHEBI:57259"/>
        <dbReference type="ChEBI" id="CHEBI:62877"/>
        <dbReference type="EC" id="5.4.2.7"/>
    </reaction>
</comment>
<comment type="similarity">
    <text evidence="1 6">Belongs to the phosphopentomutase family.</text>
</comment>
<dbReference type="GO" id="GO:0006015">
    <property type="term" value="P:5-phosphoribose 1-diphosphate biosynthetic process"/>
    <property type="evidence" value="ECO:0007669"/>
    <property type="project" value="UniProtKB-UniPathway"/>
</dbReference>
<dbReference type="SUPFAM" id="SSF53649">
    <property type="entry name" value="Alkaline phosphatase-like"/>
    <property type="match status" value="1"/>
</dbReference>
<dbReference type="GO" id="GO:0000287">
    <property type="term" value="F:magnesium ion binding"/>
    <property type="evidence" value="ECO:0007669"/>
    <property type="project" value="UniProtKB-UniRule"/>
</dbReference>
<dbReference type="Pfam" id="PF01676">
    <property type="entry name" value="Metalloenzyme"/>
    <property type="match status" value="1"/>
</dbReference>
<dbReference type="GO" id="GO:0030145">
    <property type="term" value="F:manganese ion binding"/>
    <property type="evidence" value="ECO:0007669"/>
    <property type="project" value="UniProtKB-UniRule"/>
</dbReference>
<evidence type="ECO:0000313" key="10">
    <source>
        <dbReference type="Proteomes" id="UP000438699"/>
    </source>
</evidence>
<dbReference type="InterPro" id="IPR017850">
    <property type="entry name" value="Alkaline_phosphatase_core_sf"/>
</dbReference>
<evidence type="ECO:0000256" key="6">
    <source>
        <dbReference type="HAMAP-Rule" id="MF_00740"/>
    </source>
</evidence>
<dbReference type="EC" id="5.4.2.7" evidence="6 7"/>
<gene>
    <name evidence="6" type="primary">deoB</name>
    <name evidence="9" type="ORF">F8A88_14530</name>
</gene>
<dbReference type="OrthoDB" id="9769930at2"/>
<comment type="function">
    <text evidence="6">Isomerase that catalyzes the conversion of deoxy-ribose 1-phosphate (dRib-1-P) and ribose 1-phosphate (Rib-1-P) to deoxy-ribose 5-phosphate (dRib-5-P) and ribose 5-phosphate (Rib-5-P), respectively.</text>
</comment>
<dbReference type="GO" id="GO:0005829">
    <property type="term" value="C:cytosol"/>
    <property type="evidence" value="ECO:0007669"/>
    <property type="project" value="TreeGrafter"/>
</dbReference>
<feature type="binding site" evidence="6">
    <location>
        <position position="10"/>
    </location>
    <ligand>
        <name>Mn(2+)</name>
        <dbReference type="ChEBI" id="CHEBI:29035"/>
        <label>1</label>
    </ligand>
</feature>
<evidence type="ECO:0000256" key="4">
    <source>
        <dbReference type="ARBA" id="ARBA00023211"/>
    </source>
</evidence>
<feature type="binding site" evidence="6">
    <location>
        <position position="344"/>
    </location>
    <ligand>
        <name>Mn(2+)</name>
        <dbReference type="ChEBI" id="CHEBI:29035"/>
        <label>1</label>
    </ligand>
</feature>
<dbReference type="PANTHER" id="PTHR21110:SF0">
    <property type="entry name" value="PHOSPHOPENTOMUTASE"/>
    <property type="match status" value="1"/>
</dbReference>
<evidence type="ECO:0000313" key="9">
    <source>
        <dbReference type="EMBL" id="KAB1439139.1"/>
    </source>
</evidence>
<proteinExistence type="inferred from homology"/>
<feature type="binding site" evidence="6">
    <location>
        <position position="345"/>
    </location>
    <ligand>
        <name>Mn(2+)</name>
        <dbReference type="ChEBI" id="CHEBI:29035"/>
        <label>1</label>
    </ligand>
</feature>
<dbReference type="GO" id="GO:0008973">
    <property type="term" value="F:phosphopentomutase activity"/>
    <property type="evidence" value="ECO:0007669"/>
    <property type="project" value="UniProtKB-UniRule"/>
</dbReference>
<comment type="pathway">
    <text evidence="6">Carbohydrate degradation; 2-deoxy-D-ribose 1-phosphate degradation; D-glyceraldehyde 3-phosphate and acetaldehyde from 2-deoxy-alpha-D-ribose 1-phosphate: step 1/2.</text>
</comment>
<keyword evidence="3 6" id="KW-0479">Metal-binding</keyword>
<comment type="caution">
    <text evidence="9">The sequence shown here is derived from an EMBL/GenBank/DDBJ whole genome shotgun (WGS) entry which is preliminary data.</text>
</comment>
<dbReference type="InterPro" id="IPR010045">
    <property type="entry name" value="DeoB"/>
</dbReference>